<dbReference type="RefSeq" id="WP_229350979.1">
    <property type="nucleotide sequence ID" value="NZ_BAABAO010000003.1"/>
</dbReference>
<proteinExistence type="predicted"/>
<protein>
    <submittedName>
        <fullName evidence="1">Uncharacterized protein</fullName>
    </submittedName>
</protein>
<comment type="caution">
    <text evidence="1">The sequence shown here is derived from an EMBL/GenBank/DDBJ whole genome shotgun (WGS) entry which is preliminary data.</text>
</comment>
<gene>
    <name evidence="1" type="ORF">GCM10022250_03120</name>
</gene>
<sequence length="190" mass="22018">MSTSFKKSDKELLDARNAIFKEYGIPGLQRNGYAKSPFKSSWFGQYDTNIRGYSYELCRLADNGELHFVNATMVKDDKWIKINLNIFRLGEKLESLDQLKDCEGINFHLPPHESTSMRLRSDDYKGPPLFHMMFSPEYKLGNVGSESSFEKEVRKLADLVGKDMANIRSFESRWHELHRPRTTDLEGNVI</sequence>
<accession>A0ABP7XM65</accession>
<keyword evidence="2" id="KW-1185">Reference proteome</keyword>
<dbReference type="Proteomes" id="UP001501333">
    <property type="component" value="Unassembled WGS sequence"/>
</dbReference>
<reference evidence="2" key="1">
    <citation type="journal article" date="2019" name="Int. J. Syst. Evol. Microbiol.">
        <title>The Global Catalogue of Microorganisms (GCM) 10K type strain sequencing project: providing services to taxonomists for standard genome sequencing and annotation.</title>
        <authorList>
            <consortium name="The Broad Institute Genomics Platform"/>
            <consortium name="The Broad Institute Genome Sequencing Center for Infectious Disease"/>
            <person name="Wu L."/>
            <person name="Ma J."/>
        </authorList>
    </citation>
    <scope>NUCLEOTIDE SEQUENCE [LARGE SCALE GENOMIC DNA]</scope>
    <source>
        <strain evidence="2">JCM 17386</strain>
    </source>
</reference>
<name>A0ABP7XM65_9FLAO</name>
<organism evidence="1 2">
    <name type="scientific">Flavobacterium chungbukense</name>
    <dbReference type="NCBI Taxonomy" id="877464"/>
    <lineage>
        <taxon>Bacteria</taxon>
        <taxon>Pseudomonadati</taxon>
        <taxon>Bacteroidota</taxon>
        <taxon>Flavobacteriia</taxon>
        <taxon>Flavobacteriales</taxon>
        <taxon>Flavobacteriaceae</taxon>
        <taxon>Flavobacterium</taxon>
    </lineage>
</organism>
<evidence type="ECO:0000313" key="2">
    <source>
        <dbReference type="Proteomes" id="UP001501333"/>
    </source>
</evidence>
<evidence type="ECO:0000313" key="1">
    <source>
        <dbReference type="EMBL" id="GAA4121500.1"/>
    </source>
</evidence>
<dbReference type="EMBL" id="BAABAO010000003">
    <property type="protein sequence ID" value="GAA4121500.1"/>
    <property type="molecule type" value="Genomic_DNA"/>
</dbReference>